<reference evidence="1 2" key="1">
    <citation type="submission" date="2015-01" db="EMBL/GenBank/DDBJ databases">
        <title>Evolution of Trichinella species and genotypes.</title>
        <authorList>
            <person name="Korhonen P.K."/>
            <person name="Edoardo P."/>
            <person name="Giuseppe L.R."/>
            <person name="Gasser R.B."/>
        </authorList>
    </citation>
    <scope>NUCLEOTIDE SEQUENCE [LARGE SCALE GENOMIC DNA]</scope>
    <source>
        <strain evidence="1">ISS417</strain>
    </source>
</reference>
<sequence length="33" mass="3878">LKLSRNSSTYYLKNAPYRNSRCDNSGIHVPLFY</sequence>
<evidence type="ECO:0000313" key="2">
    <source>
        <dbReference type="Proteomes" id="UP000055048"/>
    </source>
</evidence>
<gene>
    <name evidence="1" type="ORF">T05_4233</name>
</gene>
<keyword evidence="2" id="KW-1185">Reference proteome</keyword>
<protein>
    <submittedName>
        <fullName evidence="1">Uncharacterized protein</fullName>
    </submittedName>
</protein>
<feature type="non-terminal residue" evidence="1">
    <location>
        <position position="1"/>
    </location>
</feature>
<dbReference type="EMBL" id="JYDJ01001625">
    <property type="protein sequence ID" value="KRX31701.1"/>
    <property type="molecule type" value="Genomic_DNA"/>
</dbReference>
<comment type="caution">
    <text evidence="1">The sequence shown here is derived from an EMBL/GenBank/DDBJ whole genome shotgun (WGS) entry which is preliminary data.</text>
</comment>
<proteinExistence type="predicted"/>
<evidence type="ECO:0000313" key="1">
    <source>
        <dbReference type="EMBL" id="KRX31701.1"/>
    </source>
</evidence>
<name>A0A0V0SYP8_9BILA</name>
<dbReference type="AlphaFoldDB" id="A0A0V0SYP8"/>
<dbReference type="Proteomes" id="UP000055048">
    <property type="component" value="Unassembled WGS sequence"/>
</dbReference>
<organism evidence="1 2">
    <name type="scientific">Trichinella murrelli</name>
    <dbReference type="NCBI Taxonomy" id="144512"/>
    <lineage>
        <taxon>Eukaryota</taxon>
        <taxon>Metazoa</taxon>
        <taxon>Ecdysozoa</taxon>
        <taxon>Nematoda</taxon>
        <taxon>Enoplea</taxon>
        <taxon>Dorylaimia</taxon>
        <taxon>Trichinellida</taxon>
        <taxon>Trichinellidae</taxon>
        <taxon>Trichinella</taxon>
    </lineage>
</organism>
<accession>A0A0V0SYP8</accession>